<dbReference type="GO" id="GO:0036126">
    <property type="term" value="C:sperm flagellum"/>
    <property type="evidence" value="ECO:0007669"/>
    <property type="project" value="TreeGrafter"/>
</dbReference>
<feature type="domain" description="CFAP65-like ninth Ig-like" evidence="1">
    <location>
        <begin position="306"/>
        <end position="401"/>
    </location>
</feature>
<dbReference type="PANTHER" id="PTHR46127:SF1">
    <property type="entry name" value="CILIA- AND FLAGELLA-ASSOCIATED PROTEIN 65"/>
    <property type="match status" value="1"/>
</dbReference>
<evidence type="ECO:0000259" key="1">
    <source>
        <dbReference type="Pfam" id="PF24816"/>
    </source>
</evidence>
<feature type="domain" description="CFAP65 eight Ig-like" evidence="2">
    <location>
        <begin position="122"/>
        <end position="238"/>
    </location>
</feature>
<evidence type="ECO:0000313" key="5">
    <source>
        <dbReference type="EMBL" id="VTJ61633.1"/>
    </source>
</evidence>
<dbReference type="InterPro" id="IPR057467">
    <property type="entry name" value="Ig_CFAP65_8th"/>
</dbReference>
<feature type="domain" description="CFAP65 seventh Ig-like" evidence="3">
    <location>
        <begin position="17"/>
        <end position="93"/>
    </location>
</feature>
<dbReference type="GO" id="GO:0005737">
    <property type="term" value="C:cytoplasm"/>
    <property type="evidence" value="ECO:0007669"/>
    <property type="project" value="UniProtKB-SubCell"/>
</dbReference>
<sequence length="467" mass="51708">MQSREEPLQLKLDTYRSVFFKPTWVGCSSTSSFTFRNPSRLPLEFEWRVSQQHQKTLAVQPAKGLIQPNESLTLTWIFSPLEETKYLFRVGMCVWEAGLPLNTKPPAITHYMIRLVGMGITSSLSAEAKELDFGNVLVTSRESRNLALLNDGNCTLYYRLYLEQHSPVGDDHNSPGTQTWAGAGVRGRGAALELDRSEGSMPPHSKDNICLTACPQRRSQYSWTISYSLLSHRGTWCPAWRVRAGKDRGEGRELCAAGLWGLLKIETAAWAKLQHAFGIGVYAASDNNKVGEKKELCQVSLVAVYPLLSVLDAYSMGSAEGITRKHLWRLFSLDMLNNYLARDPTPGELTYQVPTRHSTNQTPPVFTPLKLDFNFGVAPLKAPPSVVLLDLKNIGMVPLDWYGWPGGGGLWGCGGARRVWKSHLLLPVGNLAVWSVRNEPPHGQGVQAQVGLGSPNSSWDLSLAETC</sequence>
<gene>
    <name evidence="4" type="ORF">GHT09_018593</name>
    <name evidence="5" type="ORF">MONAX_5E015971</name>
</gene>
<dbReference type="Gene3D" id="2.60.40.10">
    <property type="entry name" value="Immunoglobulins"/>
    <property type="match status" value="2"/>
</dbReference>
<dbReference type="PANTHER" id="PTHR46127">
    <property type="entry name" value="CILIA- AND FLAGELLA-ASSOCIATED PROTEIN 65"/>
    <property type="match status" value="1"/>
</dbReference>
<evidence type="ECO:0000259" key="2">
    <source>
        <dbReference type="Pfam" id="PF25248"/>
    </source>
</evidence>
<reference evidence="5 6" key="1">
    <citation type="submission" date="2019-04" db="EMBL/GenBank/DDBJ databases">
        <authorList>
            <person name="Alioto T."/>
            <person name="Alioto T."/>
        </authorList>
    </citation>
    <scope>NUCLEOTIDE SEQUENCE [LARGE SCALE GENOMIC DNA]</scope>
</reference>
<dbReference type="InterPro" id="IPR013783">
    <property type="entry name" value="Ig-like_fold"/>
</dbReference>
<dbReference type="EMBL" id="WJEC01007570">
    <property type="protein sequence ID" value="KAF7469989.1"/>
    <property type="molecule type" value="Genomic_DNA"/>
</dbReference>
<dbReference type="GO" id="GO:0007288">
    <property type="term" value="P:sperm axoneme assembly"/>
    <property type="evidence" value="ECO:0007669"/>
    <property type="project" value="TreeGrafter"/>
</dbReference>
<dbReference type="Proteomes" id="UP000335636">
    <property type="component" value="Unassembled WGS sequence"/>
</dbReference>
<dbReference type="AlphaFoldDB" id="A0A5E4AVY8"/>
<dbReference type="InterPro" id="IPR057470">
    <property type="entry name" value="Ig_CFAP65_7th"/>
</dbReference>
<dbReference type="EMBL" id="CABDUW010000179">
    <property type="protein sequence ID" value="VTJ61633.1"/>
    <property type="molecule type" value="Genomic_DNA"/>
</dbReference>
<dbReference type="InterPro" id="IPR052614">
    <property type="entry name" value="CFAP65"/>
</dbReference>
<proteinExistence type="predicted"/>
<dbReference type="Pfam" id="PF25249">
    <property type="entry name" value="Ig_CFAP65_7th"/>
    <property type="match status" value="1"/>
</dbReference>
<dbReference type="InterPro" id="IPR056344">
    <property type="entry name" value="Ig_CFAP65-like_9th"/>
</dbReference>
<evidence type="ECO:0000313" key="4">
    <source>
        <dbReference type="EMBL" id="KAF7469989.1"/>
    </source>
</evidence>
<dbReference type="Pfam" id="PF25248">
    <property type="entry name" value="Ig_CFAP65_8th"/>
    <property type="match status" value="1"/>
</dbReference>
<keyword evidence="6" id="KW-1185">Reference proteome</keyword>
<protein>
    <submittedName>
        <fullName evidence="5">Uncharacterized protein</fullName>
    </submittedName>
</protein>
<organism evidence="5 6">
    <name type="scientific">Marmota monax</name>
    <name type="common">Woodchuck</name>
    <dbReference type="NCBI Taxonomy" id="9995"/>
    <lineage>
        <taxon>Eukaryota</taxon>
        <taxon>Metazoa</taxon>
        <taxon>Chordata</taxon>
        <taxon>Craniata</taxon>
        <taxon>Vertebrata</taxon>
        <taxon>Euteleostomi</taxon>
        <taxon>Mammalia</taxon>
        <taxon>Eutheria</taxon>
        <taxon>Euarchontoglires</taxon>
        <taxon>Glires</taxon>
        <taxon>Rodentia</taxon>
        <taxon>Sciuromorpha</taxon>
        <taxon>Sciuridae</taxon>
        <taxon>Xerinae</taxon>
        <taxon>Marmotini</taxon>
        <taxon>Marmota</taxon>
    </lineage>
</organism>
<evidence type="ECO:0000313" key="6">
    <source>
        <dbReference type="Proteomes" id="UP000335636"/>
    </source>
</evidence>
<evidence type="ECO:0000259" key="3">
    <source>
        <dbReference type="Pfam" id="PF25249"/>
    </source>
</evidence>
<dbReference type="Proteomes" id="UP000662637">
    <property type="component" value="Unassembled WGS sequence"/>
</dbReference>
<accession>A0A5E4AVY8</accession>
<reference evidence="4" key="2">
    <citation type="submission" date="2020-08" db="EMBL/GenBank/DDBJ databases">
        <authorList>
            <person name="Shumante A."/>
            <person name="Zimin A.V."/>
            <person name="Puiu D."/>
            <person name="Salzberg S.L."/>
        </authorList>
    </citation>
    <scope>NUCLEOTIDE SEQUENCE</scope>
    <source>
        <strain evidence="4">WC2-LM</strain>
        <tissue evidence="4">Liver</tissue>
    </source>
</reference>
<name>A0A5E4AVY8_MARMO</name>
<dbReference type="Pfam" id="PF24816">
    <property type="entry name" value="Ig_CFAP65__9th"/>
    <property type="match status" value="1"/>
</dbReference>